<keyword evidence="3" id="KW-1185">Reference proteome</keyword>
<comment type="caution">
    <text evidence="2">The sequence shown here is derived from an EMBL/GenBank/DDBJ whole genome shotgun (WGS) entry which is preliminary data.</text>
</comment>
<name>A0ABS9W373_9PROT</name>
<feature type="compositionally biased region" description="Basic and acidic residues" evidence="1">
    <location>
        <begin position="30"/>
        <end position="40"/>
    </location>
</feature>
<evidence type="ECO:0000313" key="2">
    <source>
        <dbReference type="EMBL" id="MCI0753723.1"/>
    </source>
</evidence>
<sequence>MSQRPHSPDPPAPAKPAGGSGTQSGQGVVDRIHALAESIRRQMGMRRQNRARAEQGRPSAKS</sequence>
<dbReference type="Proteomes" id="UP001201985">
    <property type="component" value="Unassembled WGS sequence"/>
</dbReference>
<gene>
    <name evidence="2" type="ORF">MON41_08115</name>
</gene>
<dbReference type="EMBL" id="JALBUU010000004">
    <property type="protein sequence ID" value="MCI0753723.1"/>
    <property type="molecule type" value="Genomic_DNA"/>
</dbReference>
<dbReference type="RefSeq" id="WP_157985789.1">
    <property type="nucleotide sequence ID" value="NZ_JALBUU010000004.1"/>
</dbReference>
<feature type="region of interest" description="Disordered" evidence="1">
    <location>
        <begin position="1"/>
        <end position="62"/>
    </location>
</feature>
<reference evidence="2 3" key="1">
    <citation type="submission" date="2022-03" db="EMBL/GenBank/DDBJ databases">
        <title>Complete genome analysis of Roseomonas KG 17.1 : a prolific producer of plant growth promoters.</title>
        <authorList>
            <person name="Saadouli I."/>
            <person name="Najjari A."/>
            <person name="Mosbah A."/>
            <person name="Ouzari H.I."/>
        </authorList>
    </citation>
    <scope>NUCLEOTIDE SEQUENCE [LARGE SCALE GENOMIC DNA]</scope>
    <source>
        <strain evidence="2 3">KG17-1</strain>
    </source>
</reference>
<organism evidence="2 3">
    <name type="scientific">Teichococcus vastitatis</name>
    <dbReference type="NCBI Taxonomy" id="2307076"/>
    <lineage>
        <taxon>Bacteria</taxon>
        <taxon>Pseudomonadati</taxon>
        <taxon>Pseudomonadota</taxon>
        <taxon>Alphaproteobacteria</taxon>
        <taxon>Acetobacterales</taxon>
        <taxon>Roseomonadaceae</taxon>
        <taxon>Roseomonas</taxon>
    </lineage>
</organism>
<evidence type="ECO:0000256" key="1">
    <source>
        <dbReference type="SAM" id="MobiDB-lite"/>
    </source>
</evidence>
<proteinExistence type="predicted"/>
<accession>A0ABS9W373</accession>
<protein>
    <submittedName>
        <fullName evidence="2">Uncharacterized protein</fullName>
    </submittedName>
</protein>
<evidence type="ECO:0000313" key="3">
    <source>
        <dbReference type="Proteomes" id="UP001201985"/>
    </source>
</evidence>